<protein>
    <submittedName>
        <fullName evidence="1">Uncharacterized protein</fullName>
    </submittedName>
</protein>
<sequence>MPGLAALTSGTCSGHGVQVTAHVHGTAPCNIPDPCPPKSPVAPQPLATKDATCYWPSLNTLPLDPKAVARTVTIEGTQPLCDGDNLIVHPAATSSTNMVLHPTGQECSPKPKPCYCGVLTTEDTPAGTGHPRVVKATTTTVFVCGVALATVGDPLGPPCKSTILTGAKKCVVGTGAGAGAPA</sequence>
<proteinExistence type="predicted"/>
<name>A0A873WA51_9CAUD</name>
<accession>A0A873WA51</accession>
<dbReference type="RefSeq" id="YP_010670450.1">
    <property type="nucleotide sequence ID" value="NC_070964.1"/>
</dbReference>
<evidence type="ECO:0000313" key="1">
    <source>
        <dbReference type="EMBL" id="QPB07959.1"/>
    </source>
</evidence>
<dbReference type="GeneID" id="77946655"/>
<dbReference type="Proteomes" id="UP000663144">
    <property type="component" value="Segment"/>
</dbReference>
<reference evidence="1" key="1">
    <citation type="submission" date="2020-10" db="EMBL/GenBank/DDBJ databases">
        <title>The Isolation and Genome Sequence of a Novel Cyanophage S-H38 from the Yellow Sea, China.</title>
        <authorList>
            <person name="Jiang T."/>
        </authorList>
    </citation>
    <scope>NUCLEOTIDE SEQUENCE</scope>
</reference>
<dbReference type="EMBL" id="MW117965">
    <property type="protein sequence ID" value="QPB07959.1"/>
    <property type="molecule type" value="Genomic_DNA"/>
</dbReference>
<organism evidence="1 2">
    <name type="scientific">Synechococcus phage S-H38</name>
    <dbReference type="NCBI Taxonomy" id="2783673"/>
    <lineage>
        <taxon>Viruses</taxon>
        <taxon>Duplodnaviria</taxon>
        <taxon>Heunggongvirae</taxon>
        <taxon>Uroviricota</taxon>
        <taxon>Caudoviricetes</taxon>
        <taxon>Pantevenvirales</taxon>
        <taxon>Kyanoviridae</taxon>
        <taxon>Yellowseavirus</taxon>
        <taxon>Yellowseavirus thirtyeight</taxon>
    </lineage>
</organism>
<evidence type="ECO:0000313" key="2">
    <source>
        <dbReference type="Proteomes" id="UP000663144"/>
    </source>
</evidence>
<keyword evidence="2" id="KW-1185">Reference proteome</keyword>
<dbReference type="KEGG" id="vg:77946655"/>